<evidence type="ECO:0000313" key="2">
    <source>
        <dbReference type="EMBL" id="RGV35886.1"/>
    </source>
</evidence>
<organism evidence="3 5">
    <name type="scientific">Butyricimonas virosa</name>
    <dbReference type="NCBI Taxonomy" id="544645"/>
    <lineage>
        <taxon>Bacteria</taxon>
        <taxon>Pseudomonadati</taxon>
        <taxon>Bacteroidota</taxon>
        <taxon>Bacteroidia</taxon>
        <taxon>Bacteroidales</taxon>
        <taxon>Odoribacteraceae</taxon>
        <taxon>Butyricimonas</taxon>
    </lineage>
</organism>
<feature type="chain" id="PRO_5036104217" evidence="1">
    <location>
        <begin position="20"/>
        <end position="343"/>
    </location>
</feature>
<feature type="signal peptide" evidence="1">
    <location>
        <begin position="1"/>
        <end position="19"/>
    </location>
</feature>
<evidence type="ECO:0000313" key="4">
    <source>
        <dbReference type="Proteomes" id="UP000283589"/>
    </source>
</evidence>
<reference evidence="4 5" key="1">
    <citation type="submission" date="2018-08" db="EMBL/GenBank/DDBJ databases">
        <title>A genome reference for cultivated species of the human gut microbiota.</title>
        <authorList>
            <person name="Zou Y."/>
            <person name="Xue W."/>
            <person name="Luo G."/>
        </authorList>
    </citation>
    <scope>NUCLEOTIDE SEQUENCE [LARGE SCALE GENOMIC DNA]</scope>
    <source>
        <strain evidence="2 4">AF14-49</strain>
        <strain evidence="3 5">OF02-7</strain>
    </source>
</reference>
<protein>
    <submittedName>
        <fullName evidence="3">Porin</fullName>
    </submittedName>
</protein>
<dbReference type="Proteomes" id="UP000283589">
    <property type="component" value="Unassembled WGS sequence"/>
</dbReference>
<name>A0A413IS10_9BACT</name>
<gene>
    <name evidence="2" type="ORF">DWW18_03645</name>
    <name evidence="3" type="ORF">DXA50_03005</name>
</gene>
<evidence type="ECO:0000256" key="1">
    <source>
        <dbReference type="SAM" id="SignalP"/>
    </source>
</evidence>
<dbReference type="STRING" id="1121130.GCA_000519105_01982"/>
<evidence type="ECO:0000313" key="5">
    <source>
        <dbReference type="Proteomes" id="UP000286063"/>
    </source>
</evidence>
<evidence type="ECO:0000313" key="3">
    <source>
        <dbReference type="EMBL" id="RGY20384.1"/>
    </source>
</evidence>
<proteinExistence type="predicted"/>
<sequence>MKKILLTLLWGTCFFVVQAQEELLKLQAETRIDYQREYVDGRSIHSNSGFKGKYLNVIISGTIAKQFSYSYRQRLNKAHSDQSFFDATDWLYLTYRPDEHWGLSVGKQVVGIGGYEYDRAPIDLYFCSEYWNNIPCYQMGISADYTFNRKKDKVMFQLCQSPFRAKADDMYSYNLMWYGSHGWFNTIYSVNMIEYQPDKYINYIALGHHLDFGKTALELDFMNRAADHQTYFFKNCSVMGELSYRPSESFNLFGKVTYDVNRTQVKADYCVHPGTELTHVGGGVEFYPLKNNKNLRLHAFYSYAFGHNGNTEGAIPPEQNILNIGIKWKVDFLSLKNKKINFN</sequence>
<dbReference type="Pfam" id="PF07396">
    <property type="entry name" value="Porin_O_P"/>
    <property type="match status" value="1"/>
</dbReference>
<dbReference type="RefSeq" id="WP_117722022.1">
    <property type="nucleotide sequence ID" value="NZ_CALBWO010000033.1"/>
</dbReference>
<dbReference type="EMBL" id="QSCR01000003">
    <property type="protein sequence ID" value="RGY20384.1"/>
    <property type="molecule type" value="Genomic_DNA"/>
</dbReference>
<dbReference type="EMBL" id="QRZA01000003">
    <property type="protein sequence ID" value="RGV35886.1"/>
    <property type="molecule type" value="Genomic_DNA"/>
</dbReference>
<accession>A0A413IS10</accession>
<dbReference type="OrthoDB" id="1091018at2"/>
<dbReference type="InterPro" id="IPR010870">
    <property type="entry name" value="Porin_O/P"/>
</dbReference>
<dbReference type="AlphaFoldDB" id="A0A413IS10"/>
<dbReference type="Proteomes" id="UP000286063">
    <property type="component" value="Unassembled WGS sequence"/>
</dbReference>
<dbReference type="SUPFAM" id="SSF56935">
    <property type="entry name" value="Porins"/>
    <property type="match status" value="1"/>
</dbReference>
<keyword evidence="1" id="KW-0732">Signal</keyword>
<comment type="caution">
    <text evidence="3">The sequence shown here is derived from an EMBL/GenBank/DDBJ whole genome shotgun (WGS) entry which is preliminary data.</text>
</comment>